<evidence type="ECO:0000313" key="2">
    <source>
        <dbReference type="EMBL" id="TMM54663.1"/>
    </source>
</evidence>
<dbReference type="EMBL" id="VANS01000001">
    <property type="protein sequence ID" value="TMM54663.1"/>
    <property type="molecule type" value="Genomic_DNA"/>
</dbReference>
<dbReference type="Gene3D" id="3.30.750.24">
    <property type="entry name" value="STAS domain"/>
    <property type="match status" value="1"/>
</dbReference>
<comment type="caution">
    <text evidence="2">The sequence shown here is derived from an EMBL/GenBank/DDBJ whole genome shotgun (WGS) entry which is preliminary data.</text>
</comment>
<gene>
    <name evidence="2" type="ORF">FDT80_03490</name>
</gene>
<evidence type="ECO:0000313" key="3">
    <source>
        <dbReference type="Proteomes" id="UP000309550"/>
    </source>
</evidence>
<dbReference type="SUPFAM" id="SSF52091">
    <property type="entry name" value="SpoIIaa-like"/>
    <property type="match status" value="1"/>
</dbReference>
<accession>A0A5S3PJV7</accession>
<dbReference type="RefSeq" id="WP_138660835.1">
    <property type="nucleotide sequence ID" value="NZ_VANS01000001.1"/>
</dbReference>
<keyword evidence="3" id="KW-1185">Reference proteome</keyword>
<dbReference type="Pfam" id="PF13466">
    <property type="entry name" value="STAS_2"/>
    <property type="match status" value="1"/>
</dbReference>
<dbReference type="PROSITE" id="PS50801">
    <property type="entry name" value="STAS"/>
    <property type="match status" value="1"/>
</dbReference>
<organism evidence="2 3">
    <name type="scientific">Sulfitobacter sabulilitoris</name>
    <dbReference type="NCBI Taxonomy" id="2562655"/>
    <lineage>
        <taxon>Bacteria</taxon>
        <taxon>Pseudomonadati</taxon>
        <taxon>Pseudomonadota</taxon>
        <taxon>Alphaproteobacteria</taxon>
        <taxon>Rhodobacterales</taxon>
        <taxon>Roseobacteraceae</taxon>
        <taxon>Sulfitobacter</taxon>
    </lineage>
</organism>
<dbReference type="OrthoDB" id="7726822at2"/>
<dbReference type="Proteomes" id="UP000309550">
    <property type="component" value="Unassembled WGS sequence"/>
</dbReference>
<evidence type="ECO:0000259" key="1">
    <source>
        <dbReference type="PROSITE" id="PS50801"/>
    </source>
</evidence>
<dbReference type="InterPro" id="IPR036513">
    <property type="entry name" value="STAS_dom_sf"/>
</dbReference>
<dbReference type="InterPro" id="IPR058548">
    <property type="entry name" value="MlaB-like_STAS"/>
</dbReference>
<proteinExistence type="predicted"/>
<dbReference type="AlphaFoldDB" id="A0A5S3PJV7"/>
<name>A0A5S3PJV7_9RHOB</name>
<protein>
    <submittedName>
        <fullName evidence="2">STAS domain-containing protein</fullName>
    </submittedName>
</protein>
<reference evidence="2 3" key="1">
    <citation type="submission" date="2019-05" db="EMBL/GenBank/DDBJ databases">
        <title>Sulfitobacter sabulilitoris sp. nov., isolated from a marine sand.</title>
        <authorList>
            <person name="Yoon J.-H."/>
        </authorList>
    </citation>
    <scope>NUCLEOTIDE SEQUENCE [LARGE SCALE GENOMIC DNA]</scope>
    <source>
        <strain evidence="2 3">HSMS-29</strain>
    </source>
</reference>
<dbReference type="InterPro" id="IPR002645">
    <property type="entry name" value="STAS_dom"/>
</dbReference>
<feature type="domain" description="STAS" evidence="1">
    <location>
        <begin position="1"/>
        <end position="88"/>
    </location>
</feature>
<sequence>MIVLDPKLDLPAATPLRRALCDAAAGDLTLDAGRVTHFGALCLQVLCAAAADRRSQGARLSVVNTSDRVLDQLRVMGMTPESISEGCK</sequence>